<reference evidence="2" key="1">
    <citation type="submission" date="2016-12" db="EMBL/GenBank/DDBJ databases">
        <title>An insight into the sialome and mialome of the sand fly, Nyssomyia neivai.</title>
        <authorList>
            <person name="Sebastian V."/>
            <person name="Goulart T.M."/>
            <person name="Oliveira W."/>
            <person name="Calvo E."/>
            <person name="Oliveira L.F."/>
            <person name="Pinto M.C."/>
            <person name="Rosselino A.M."/>
            <person name="Ribeiro J.M."/>
        </authorList>
    </citation>
    <scope>NUCLEOTIDE SEQUENCE</scope>
</reference>
<evidence type="ECO:0000313" key="2">
    <source>
        <dbReference type="EMBL" id="JAV07101.1"/>
    </source>
</evidence>
<organism evidence="2">
    <name type="scientific">Nyssomyia neivai</name>
    <dbReference type="NCBI Taxonomy" id="330878"/>
    <lineage>
        <taxon>Eukaryota</taxon>
        <taxon>Metazoa</taxon>
        <taxon>Ecdysozoa</taxon>
        <taxon>Arthropoda</taxon>
        <taxon>Hexapoda</taxon>
        <taxon>Insecta</taxon>
        <taxon>Pterygota</taxon>
        <taxon>Neoptera</taxon>
        <taxon>Endopterygota</taxon>
        <taxon>Diptera</taxon>
        <taxon>Nematocera</taxon>
        <taxon>Psychodoidea</taxon>
        <taxon>Psychodidae</taxon>
        <taxon>Nyssomyia</taxon>
    </lineage>
</organism>
<protein>
    <submittedName>
        <fullName evidence="2">Putative juvenile hormone acid methyl transferase</fullName>
    </submittedName>
</protein>
<dbReference type="GO" id="GO:0016740">
    <property type="term" value="F:transferase activity"/>
    <property type="evidence" value="ECO:0007669"/>
    <property type="project" value="UniProtKB-KW"/>
</dbReference>
<dbReference type="EMBL" id="GFDF01006983">
    <property type="protein sequence ID" value="JAV07101.1"/>
    <property type="molecule type" value="Transcribed_RNA"/>
</dbReference>
<dbReference type="InterPro" id="IPR013217">
    <property type="entry name" value="Methyltransf_12"/>
</dbReference>
<accession>A0A1L8DL10</accession>
<evidence type="ECO:0000259" key="1">
    <source>
        <dbReference type="Pfam" id="PF08242"/>
    </source>
</evidence>
<dbReference type="PANTHER" id="PTHR43861:SF1">
    <property type="entry name" value="TRANS-ACONITATE 2-METHYLTRANSFERASE"/>
    <property type="match status" value="1"/>
</dbReference>
<sequence length="279" mass="32174">MSFKNAIAYKGGNQYTVHVTKLLMDKFYGWLNWREDGMDSILDIGSGPGNTVRESIYPLLPPNFTKLVVSDISPQMVELQKKEFNNYNRVSCEVLDIGVDINEDLRSKLGTFDHITSFFCLMWVADQQKAMDNIYNLLKDRGDCLLVIVADTPILDALLSVCEKSKWKEYFTGWENYYPYPYTSLHEAEAKGQEFMRKAGFVETKADFLHYPFLFANDLERENFLRSMPNGIIKEVSAELEEEIFQERLKFFDKFNLGNYRSNAGRKSVSSCSSANKPQ</sequence>
<dbReference type="InterPro" id="IPR029063">
    <property type="entry name" value="SAM-dependent_MTases_sf"/>
</dbReference>
<keyword evidence="2" id="KW-0808">Transferase</keyword>
<feature type="domain" description="Methyltransferase type 12" evidence="1">
    <location>
        <begin position="42"/>
        <end position="143"/>
    </location>
</feature>
<proteinExistence type="predicted"/>
<dbReference type="AlphaFoldDB" id="A0A1L8DL10"/>
<dbReference type="Pfam" id="PF08242">
    <property type="entry name" value="Methyltransf_12"/>
    <property type="match status" value="1"/>
</dbReference>
<dbReference type="SUPFAM" id="SSF53335">
    <property type="entry name" value="S-adenosyl-L-methionine-dependent methyltransferases"/>
    <property type="match status" value="1"/>
</dbReference>
<dbReference type="PANTHER" id="PTHR43861">
    <property type="entry name" value="TRANS-ACONITATE 2-METHYLTRANSFERASE-RELATED"/>
    <property type="match status" value="1"/>
</dbReference>
<name>A0A1L8DL10_9DIPT</name>
<dbReference type="CDD" id="cd02440">
    <property type="entry name" value="AdoMet_MTases"/>
    <property type="match status" value="1"/>
</dbReference>
<dbReference type="Gene3D" id="3.40.50.150">
    <property type="entry name" value="Vaccinia Virus protein VP39"/>
    <property type="match status" value="1"/>
</dbReference>